<reference evidence="2 3" key="1">
    <citation type="submission" date="2013-11" db="EMBL/GenBank/DDBJ databases">
        <title>Genome sequencing of Stegodyphus mimosarum.</title>
        <authorList>
            <person name="Bechsgaard J."/>
        </authorList>
    </citation>
    <scope>NUCLEOTIDE SEQUENCE [LARGE SCALE GENOMIC DNA]</scope>
</reference>
<dbReference type="EMBL" id="KL819893">
    <property type="protein sequence ID" value="KFM83384.1"/>
    <property type="molecule type" value="Genomic_DNA"/>
</dbReference>
<accession>A0A087V195</accession>
<dbReference type="OrthoDB" id="412787at2759"/>
<feature type="non-terminal residue" evidence="2">
    <location>
        <position position="295"/>
    </location>
</feature>
<dbReference type="OMA" id="SERARNQ"/>
<dbReference type="Gene3D" id="3.60.10.10">
    <property type="entry name" value="Endonuclease/exonuclease/phosphatase"/>
    <property type="match status" value="1"/>
</dbReference>
<dbReference type="STRING" id="407821.A0A087V195"/>
<sequence>MVEFPKVFVKHLAEDQTMKITFVYGNSEFPDQSFCFLRSESEKLEATLSRIRIKIQNAVTRKISRKKKKHVKDEIELPSVDVLVMKDGVRVDENKKNNEVWTSDNRMKINDCVYEISENLPAVSDLSVPKRIMAGFPAYPKIILESCTKDESVFKWYISNKFDKHFKTKNTDVIKLEKENWFEVWDGFIYVPKESDIGFKLKISCIPKCGEKTGIEANTISTTAVQPGPGRCPFEDRHEYTKELTDNLSLRFVSYNILADLYADSERARNQLFPYCPAEALTLEYRKQLFLKEIL</sequence>
<dbReference type="InterPro" id="IPR036691">
    <property type="entry name" value="Endo/exonu/phosph_ase_sf"/>
</dbReference>
<feature type="domain" description="2',5'-phosphodiesterase 12-like N-terminal" evidence="1">
    <location>
        <begin position="121"/>
        <end position="225"/>
    </location>
</feature>
<proteinExistence type="predicted"/>
<keyword evidence="3" id="KW-1185">Reference proteome</keyword>
<dbReference type="Proteomes" id="UP000054359">
    <property type="component" value="Unassembled WGS sequence"/>
</dbReference>
<gene>
    <name evidence="2" type="ORF">X975_22907</name>
</gene>
<dbReference type="Pfam" id="PF21171">
    <property type="entry name" value="PDE12-like_N"/>
    <property type="match status" value="1"/>
</dbReference>
<organism evidence="2 3">
    <name type="scientific">Stegodyphus mimosarum</name>
    <name type="common">African social velvet spider</name>
    <dbReference type="NCBI Taxonomy" id="407821"/>
    <lineage>
        <taxon>Eukaryota</taxon>
        <taxon>Metazoa</taxon>
        <taxon>Ecdysozoa</taxon>
        <taxon>Arthropoda</taxon>
        <taxon>Chelicerata</taxon>
        <taxon>Arachnida</taxon>
        <taxon>Araneae</taxon>
        <taxon>Araneomorphae</taxon>
        <taxon>Entelegynae</taxon>
        <taxon>Eresoidea</taxon>
        <taxon>Eresidae</taxon>
        <taxon>Stegodyphus</taxon>
    </lineage>
</organism>
<dbReference type="AlphaFoldDB" id="A0A087V195"/>
<evidence type="ECO:0000313" key="2">
    <source>
        <dbReference type="EMBL" id="KFM83384.1"/>
    </source>
</evidence>
<dbReference type="InterPro" id="IPR048821">
    <property type="entry name" value="PDE12-like_N"/>
</dbReference>
<evidence type="ECO:0000259" key="1">
    <source>
        <dbReference type="Pfam" id="PF21171"/>
    </source>
</evidence>
<evidence type="ECO:0000313" key="3">
    <source>
        <dbReference type="Proteomes" id="UP000054359"/>
    </source>
</evidence>
<name>A0A087V195_STEMI</name>
<protein>
    <submittedName>
        <fullName evidence="2">2',5'-phosphodiesterase 12</fullName>
    </submittedName>
</protein>